<gene>
    <name evidence="1" type="ORF">CYCCA115_LOCUS12271</name>
</gene>
<organism evidence="1 2">
    <name type="scientific">Cylindrotheca closterium</name>
    <dbReference type="NCBI Taxonomy" id="2856"/>
    <lineage>
        <taxon>Eukaryota</taxon>
        <taxon>Sar</taxon>
        <taxon>Stramenopiles</taxon>
        <taxon>Ochrophyta</taxon>
        <taxon>Bacillariophyta</taxon>
        <taxon>Bacillariophyceae</taxon>
        <taxon>Bacillariophycidae</taxon>
        <taxon>Bacillariales</taxon>
        <taxon>Bacillariaceae</taxon>
        <taxon>Cylindrotheca</taxon>
    </lineage>
</organism>
<evidence type="ECO:0000313" key="2">
    <source>
        <dbReference type="Proteomes" id="UP001295423"/>
    </source>
</evidence>
<keyword evidence="2" id="KW-1185">Reference proteome</keyword>
<comment type="caution">
    <text evidence="1">The sequence shown here is derived from an EMBL/GenBank/DDBJ whole genome shotgun (WGS) entry which is preliminary data.</text>
</comment>
<name>A0AAD2JHC8_9STRA</name>
<protein>
    <submittedName>
        <fullName evidence="1">Uncharacterized protein</fullName>
    </submittedName>
</protein>
<sequence>MSNKRPFFHLGQLFSGFCPPSSFDHFETAKDDSDDGGIYGGRKTKDVVSVTVDDSPRKVKVIDRSSKTVIPKDTTSIKMNELWKDDLIHITKAETTDSGSIKKTLPLEASAEADPTAQSSPGRIIFQSTVMIGIFVLYSLAYFNQENIQSIYLDSVFELPTKHMKTVSEKTTKNLKDPIETSQDTTIDEKYVNLEFYDVESALGSQANTINGDKALSTAGDTSISSPEHGAMSEALHNIDDDGTRRTRVTMTLNRFETTLTRRKQTSQIVLLTFENKYKRIQQYGFSNLKQMKRGHIL</sequence>
<evidence type="ECO:0000313" key="1">
    <source>
        <dbReference type="EMBL" id="CAJ1949787.1"/>
    </source>
</evidence>
<dbReference type="EMBL" id="CAKOGP040001758">
    <property type="protein sequence ID" value="CAJ1949787.1"/>
    <property type="molecule type" value="Genomic_DNA"/>
</dbReference>
<accession>A0AAD2JHC8</accession>
<reference evidence="1" key="1">
    <citation type="submission" date="2023-08" db="EMBL/GenBank/DDBJ databases">
        <authorList>
            <person name="Audoor S."/>
            <person name="Bilcke G."/>
        </authorList>
    </citation>
    <scope>NUCLEOTIDE SEQUENCE</scope>
</reference>
<dbReference type="Proteomes" id="UP001295423">
    <property type="component" value="Unassembled WGS sequence"/>
</dbReference>
<proteinExistence type="predicted"/>
<dbReference type="AlphaFoldDB" id="A0AAD2JHC8"/>